<dbReference type="HAMAP" id="MF_00674">
    <property type="entry name" value="UPF0251"/>
    <property type="match status" value="1"/>
</dbReference>
<name>A0A017H439_9FUSO</name>
<protein>
    <recommendedName>
        <fullName evidence="2">UPF0251 protein C095_05455</fullName>
    </recommendedName>
</protein>
<dbReference type="OrthoDB" id="280278at2"/>
<dbReference type="Pfam" id="PF02001">
    <property type="entry name" value="DUF134"/>
    <property type="match status" value="1"/>
</dbReference>
<comment type="similarity">
    <text evidence="1 2">Belongs to the UPF0251 family.</text>
</comment>
<evidence type="ECO:0000256" key="2">
    <source>
        <dbReference type="HAMAP-Rule" id="MF_00674"/>
    </source>
</evidence>
<gene>
    <name evidence="3" type="ORF">C095_05455</name>
</gene>
<dbReference type="Proteomes" id="UP000031184">
    <property type="component" value="Unassembled WGS sequence"/>
</dbReference>
<dbReference type="PANTHER" id="PTHR37478">
    <property type="match status" value="1"/>
</dbReference>
<sequence length="118" mass="13488">MPRPKKCRRVFALPEIKGMKPIGIPMRECDSPIIMTVEEYEVIRLIDFEGLTQEACAKQMEVSRTTVTAIYMEARKKISEALVKANALIIAGGNFSLQYPHGHACCCRERREEEEEKE</sequence>
<dbReference type="Gene3D" id="1.10.10.10">
    <property type="entry name" value="Winged helix-like DNA-binding domain superfamily/Winged helix DNA-binding domain"/>
    <property type="match status" value="1"/>
</dbReference>
<dbReference type="PATRIC" id="fig|1226633.4.peg.1102"/>
<comment type="caution">
    <text evidence="3">The sequence shown here is derived from an EMBL/GenBank/DDBJ whole genome shotgun (WGS) entry which is preliminary data.</text>
</comment>
<dbReference type="InterPro" id="IPR036388">
    <property type="entry name" value="WH-like_DNA-bd_sf"/>
</dbReference>
<dbReference type="PANTHER" id="PTHR37478:SF2">
    <property type="entry name" value="UPF0251 PROTEIN TK0562"/>
    <property type="match status" value="1"/>
</dbReference>
<dbReference type="SUPFAM" id="SSF88659">
    <property type="entry name" value="Sigma3 and sigma4 domains of RNA polymerase sigma factors"/>
    <property type="match status" value="1"/>
</dbReference>
<accession>A0A017H439</accession>
<organism evidence="3 4">
    <name type="scientific">Fusobacterium necrophorum subsp. funduliforme B35</name>
    <dbReference type="NCBI Taxonomy" id="1226633"/>
    <lineage>
        <taxon>Bacteria</taxon>
        <taxon>Fusobacteriati</taxon>
        <taxon>Fusobacteriota</taxon>
        <taxon>Fusobacteriia</taxon>
        <taxon>Fusobacteriales</taxon>
        <taxon>Fusobacteriaceae</taxon>
        <taxon>Fusobacterium</taxon>
    </lineage>
</organism>
<evidence type="ECO:0000313" key="3">
    <source>
        <dbReference type="EMBL" id="KID49596.1"/>
    </source>
</evidence>
<dbReference type="InterPro" id="IPR002852">
    <property type="entry name" value="UPF0251"/>
</dbReference>
<dbReference type="GeneID" id="75075976"/>
<dbReference type="AlphaFoldDB" id="A0A017H439"/>
<evidence type="ECO:0000313" key="4">
    <source>
        <dbReference type="Proteomes" id="UP000031184"/>
    </source>
</evidence>
<evidence type="ECO:0000256" key="1">
    <source>
        <dbReference type="ARBA" id="ARBA00009350"/>
    </source>
</evidence>
<dbReference type="EMBL" id="AUZI01000012">
    <property type="protein sequence ID" value="KID49596.1"/>
    <property type="molecule type" value="Genomic_DNA"/>
</dbReference>
<dbReference type="RefSeq" id="WP_005957770.1">
    <property type="nucleotide sequence ID" value="NZ_AOJP01000006.1"/>
</dbReference>
<proteinExistence type="inferred from homology"/>
<reference evidence="3 4" key="1">
    <citation type="submission" date="2013-08" db="EMBL/GenBank/DDBJ databases">
        <title>An opportunistic ruminal bacterium that causes liver abscesses in cattle.</title>
        <authorList>
            <person name="Benahmed F.H."/>
            <person name="Rasmussen M."/>
            <person name="Harbottle H."/>
            <person name="Soppet D."/>
            <person name="Nagaraja T.G."/>
            <person name="Davidson M."/>
        </authorList>
    </citation>
    <scope>NUCLEOTIDE SEQUENCE [LARGE SCALE GENOMIC DNA]</scope>
    <source>
        <strain evidence="3 4">B35</strain>
    </source>
</reference>
<dbReference type="InterPro" id="IPR013324">
    <property type="entry name" value="RNA_pol_sigma_r3/r4-like"/>
</dbReference>